<dbReference type="InParanoid" id="H2XME5"/>
<proteinExistence type="predicted"/>
<reference evidence="1" key="3">
    <citation type="submission" date="2025-08" db="UniProtKB">
        <authorList>
            <consortium name="Ensembl"/>
        </authorList>
    </citation>
    <scope>IDENTIFICATION</scope>
</reference>
<dbReference type="Ensembl" id="ENSCINT00000036667.1">
    <property type="protein sequence ID" value="ENSCINP00000030828.1"/>
    <property type="gene ID" value="ENSCING00000020177.1"/>
</dbReference>
<sequence>MRWGRSLRGRLALWKINLNYNKWGEKQIL</sequence>
<reference evidence="1" key="4">
    <citation type="submission" date="2025-09" db="UniProtKB">
        <authorList>
            <consortium name="Ensembl"/>
        </authorList>
    </citation>
    <scope>IDENTIFICATION</scope>
</reference>
<evidence type="ECO:0000313" key="1">
    <source>
        <dbReference type="Ensembl" id="ENSCINP00000030828.1"/>
    </source>
</evidence>
<dbReference type="HOGENOM" id="CLU_3410563_0_0_1"/>
<reference evidence="2" key="1">
    <citation type="journal article" date="2002" name="Science">
        <title>The draft genome of Ciona intestinalis: insights into chordate and vertebrate origins.</title>
        <authorList>
            <person name="Dehal P."/>
            <person name="Satou Y."/>
            <person name="Campbell R.K."/>
            <person name="Chapman J."/>
            <person name="Degnan B."/>
            <person name="De Tomaso A."/>
            <person name="Davidson B."/>
            <person name="Di Gregorio A."/>
            <person name="Gelpke M."/>
            <person name="Goodstein D.M."/>
            <person name="Harafuji N."/>
            <person name="Hastings K.E."/>
            <person name="Ho I."/>
            <person name="Hotta K."/>
            <person name="Huang W."/>
            <person name="Kawashima T."/>
            <person name="Lemaire P."/>
            <person name="Martinez D."/>
            <person name="Meinertzhagen I.A."/>
            <person name="Necula S."/>
            <person name="Nonaka M."/>
            <person name="Putnam N."/>
            <person name="Rash S."/>
            <person name="Saiga H."/>
            <person name="Satake M."/>
            <person name="Terry A."/>
            <person name="Yamada L."/>
            <person name="Wang H.G."/>
            <person name="Awazu S."/>
            <person name="Azumi K."/>
            <person name="Boore J."/>
            <person name="Branno M."/>
            <person name="Chin-Bow S."/>
            <person name="DeSantis R."/>
            <person name="Doyle S."/>
            <person name="Francino P."/>
            <person name="Keys D.N."/>
            <person name="Haga S."/>
            <person name="Hayashi H."/>
            <person name="Hino K."/>
            <person name="Imai K.S."/>
            <person name="Inaba K."/>
            <person name="Kano S."/>
            <person name="Kobayashi K."/>
            <person name="Kobayashi M."/>
            <person name="Lee B.I."/>
            <person name="Makabe K.W."/>
            <person name="Manohar C."/>
            <person name="Matassi G."/>
            <person name="Medina M."/>
            <person name="Mochizuki Y."/>
            <person name="Mount S."/>
            <person name="Morishita T."/>
            <person name="Miura S."/>
            <person name="Nakayama A."/>
            <person name="Nishizaka S."/>
            <person name="Nomoto H."/>
            <person name="Ohta F."/>
            <person name="Oishi K."/>
            <person name="Rigoutsos I."/>
            <person name="Sano M."/>
            <person name="Sasaki A."/>
            <person name="Sasakura Y."/>
            <person name="Shoguchi E."/>
            <person name="Shin-i T."/>
            <person name="Spagnuolo A."/>
            <person name="Stainier D."/>
            <person name="Suzuki M.M."/>
            <person name="Tassy O."/>
            <person name="Takatori N."/>
            <person name="Tokuoka M."/>
            <person name="Yagi K."/>
            <person name="Yoshizaki F."/>
            <person name="Wada S."/>
            <person name="Zhang C."/>
            <person name="Hyatt P.D."/>
            <person name="Larimer F."/>
            <person name="Detter C."/>
            <person name="Doggett N."/>
            <person name="Glavina T."/>
            <person name="Hawkins T."/>
            <person name="Richardson P."/>
            <person name="Lucas S."/>
            <person name="Kohara Y."/>
            <person name="Levine M."/>
            <person name="Satoh N."/>
            <person name="Rokhsar D.S."/>
        </authorList>
    </citation>
    <scope>NUCLEOTIDE SEQUENCE [LARGE SCALE GENOMIC DNA]</scope>
</reference>
<organism evidence="1 2">
    <name type="scientific">Ciona intestinalis</name>
    <name type="common">Transparent sea squirt</name>
    <name type="synonym">Ascidia intestinalis</name>
    <dbReference type="NCBI Taxonomy" id="7719"/>
    <lineage>
        <taxon>Eukaryota</taxon>
        <taxon>Metazoa</taxon>
        <taxon>Chordata</taxon>
        <taxon>Tunicata</taxon>
        <taxon>Ascidiacea</taxon>
        <taxon>Phlebobranchia</taxon>
        <taxon>Cionidae</taxon>
        <taxon>Ciona</taxon>
    </lineage>
</organism>
<dbReference type="EMBL" id="EAAA01000519">
    <property type="status" value="NOT_ANNOTATED_CDS"/>
    <property type="molecule type" value="Genomic_DNA"/>
</dbReference>
<evidence type="ECO:0000313" key="2">
    <source>
        <dbReference type="Proteomes" id="UP000008144"/>
    </source>
</evidence>
<dbReference type="AlphaFoldDB" id="H2XME5"/>
<keyword evidence="2" id="KW-1185">Reference proteome</keyword>
<reference evidence="1" key="2">
    <citation type="journal article" date="2008" name="Genome Biol.">
        <title>Improved genome assembly and evidence-based global gene model set for the chordate Ciona intestinalis: new insight into intron and operon populations.</title>
        <authorList>
            <person name="Satou Y."/>
            <person name="Mineta K."/>
            <person name="Ogasawara M."/>
            <person name="Sasakura Y."/>
            <person name="Shoguchi E."/>
            <person name="Ueno K."/>
            <person name="Yamada L."/>
            <person name="Matsumoto J."/>
            <person name="Wasserscheid J."/>
            <person name="Dewar K."/>
            <person name="Wiley G.B."/>
            <person name="Macmil S.L."/>
            <person name="Roe B.A."/>
            <person name="Zeller R.W."/>
            <person name="Hastings K.E."/>
            <person name="Lemaire P."/>
            <person name="Lindquist E."/>
            <person name="Endo T."/>
            <person name="Hotta K."/>
            <person name="Inaba K."/>
        </authorList>
    </citation>
    <scope>NUCLEOTIDE SEQUENCE [LARGE SCALE GENOMIC DNA]</scope>
    <source>
        <strain evidence="1">wild type</strain>
    </source>
</reference>
<name>H2XME5_CIOIN</name>
<accession>H2XME5</accession>
<dbReference type="Proteomes" id="UP000008144">
    <property type="component" value="Chromosome 10"/>
</dbReference>
<protein>
    <submittedName>
        <fullName evidence="1">Uncharacterized protein</fullName>
    </submittedName>
</protein>